<proteinExistence type="predicted"/>
<accession>A0A1F5TGF0</accession>
<dbReference type="Proteomes" id="UP000178656">
    <property type="component" value="Unassembled WGS sequence"/>
</dbReference>
<evidence type="ECO:0000313" key="3">
    <source>
        <dbReference type="Proteomes" id="UP000178656"/>
    </source>
</evidence>
<comment type="caution">
    <text evidence="2">The sequence shown here is derived from an EMBL/GenBank/DDBJ whole genome shotgun (WGS) entry which is preliminary data.</text>
</comment>
<gene>
    <name evidence="2" type="ORF">A2482_01610</name>
</gene>
<feature type="compositionally biased region" description="Basic and acidic residues" evidence="1">
    <location>
        <begin position="18"/>
        <end position="29"/>
    </location>
</feature>
<protein>
    <submittedName>
        <fullName evidence="2">Uncharacterized protein</fullName>
    </submittedName>
</protein>
<dbReference type="EMBL" id="MFGM01000011">
    <property type="protein sequence ID" value="OGF37987.1"/>
    <property type="molecule type" value="Genomic_DNA"/>
</dbReference>
<organism evidence="2 3">
    <name type="scientific">Candidatus Falkowbacteria bacterium RIFOXYC2_FULL_48_21</name>
    <dbReference type="NCBI Taxonomy" id="1798005"/>
    <lineage>
        <taxon>Bacteria</taxon>
        <taxon>Candidatus Falkowiibacteriota</taxon>
    </lineage>
</organism>
<sequence length="262" mass="30724">MAQDNQLEFPTRQPTQTDARRDNDPDLTRREDKKELFAAIAVHTNALEDLFDEAKYTVEENSFLQKKVHLYQWQKPGLVAYRTEKRARAKIIDRELAGESNARRRQELIDEKNGLLAELEDLTRAVDEGKSHKLADEKKNRLRTNWVNFVMGRTQLIIEDFGTKRLGVDCGFGALADEMKILQTKYKELLRQEARLKSVLEDSSDIDEPRVKMRVAVMAAELQDVYQMKKEFVTTELERFKNRCLQRLRDLRRRLLGEKLEV</sequence>
<feature type="compositionally biased region" description="Polar residues" evidence="1">
    <location>
        <begin position="1"/>
        <end position="17"/>
    </location>
</feature>
<name>A0A1F5TGF0_9BACT</name>
<dbReference type="AlphaFoldDB" id="A0A1F5TGF0"/>
<evidence type="ECO:0000313" key="2">
    <source>
        <dbReference type="EMBL" id="OGF37987.1"/>
    </source>
</evidence>
<feature type="region of interest" description="Disordered" evidence="1">
    <location>
        <begin position="1"/>
        <end position="29"/>
    </location>
</feature>
<evidence type="ECO:0000256" key="1">
    <source>
        <dbReference type="SAM" id="MobiDB-lite"/>
    </source>
</evidence>
<reference evidence="2 3" key="1">
    <citation type="journal article" date="2016" name="Nat. Commun.">
        <title>Thousands of microbial genomes shed light on interconnected biogeochemical processes in an aquifer system.</title>
        <authorList>
            <person name="Anantharaman K."/>
            <person name="Brown C.T."/>
            <person name="Hug L.A."/>
            <person name="Sharon I."/>
            <person name="Castelle C.J."/>
            <person name="Probst A.J."/>
            <person name="Thomas B.C."/>
            <person name="Singh A."/>
            <person name="Wilkins M.J."/>
            <person name="Karaoz U."/>
            <person name="Brodie E.L."/>
            <person name="Williams K.H."/>
            <person name="Hubbard S.S."/>
            <person name="Banfield J.F."/>
        </authorList>
    </citation>
    <scope>NUCLEOTIDE SEQUENCE [LARGE SCALE GENOMIC DNA]</scope>
</reference>